<proteinExistence type="predicted"/>
<accession>A0A5P1EMC7</accession>
<name>A0A5P1EMC7_ASPOF</name>
<evidence type="ECO:0000313" key="2">
    <source>
        <dbReference type="Proteomes" id="UP000243459"/>
    </source>
</evidence>
<dbReference type="EMBL" id="CM007386">
    <property type="protein sequence ID" value="ONK66944.1"/>
    <property type="molecule type" value="Genomic_DNA"/>
</dbReference>
<keyword evidence="2" id="KW-1185">Reference proteome</keyword>
<sequence>MPRSPERSYLVSERRNADLGFQIWARKSGIDAVDAYYQASIVGFEAAALTGTRSSDQSCMSLDRRNAYVGFEISSQEFLVDALDAYYQAPPLENLGYQVKYSEAISRKRAKPAITLRPTASFGAYHDFIQNLVTRMGPRYFAAYEDSVFRHYVQFGPPGVDLPTFEHILSQWDKKSKKFVFTDRNDGEEIACSFNLEWVMEHTWFSNEGLHVDHNRDRKNKIWSRFFDKPEAGGSSSIAPPKGGPTRRNVEDLLLKLGPAAVDAGRARGPIDLLHKKKRREEDDDIPIDALVRT</sequence>
<dbReference type="Gramene" id="ONK66944">
    <property type="protein sequence ID" value="ONK66944"/>
    <property type="gene ID" value="A4U43_C06F13830"/>
</dbReference>
<dbReference type="AlphaFoldDB" id="A0A5P1EMC7"/>
<gene>
    <name evidence="1" type="ORF">A4U43_C06F13830</name>
</gene>
<evidence type="ECO:0000313" key="1">
    <source>
        <dbReference type="EMBL" id="ONK66944.1"/>
    </source>
</evidence>
<protein>
    <submittedName>
        <fullName evidence="1">Uncharacterized protein</fullName>
    </submittedName>
</protein>
<reference evidence="2" key="1">
    <citation type="journal article" date="2017" name="Nat. Commun.">
        <title>The asparagus genome sheds light on the origin and evolution of a young Y chromosome.</title>
        <authorList>
            <person name="Harkess A."/>
            <person name="Zhou J."/>
            <person name="Xu C."/>
            <person name="Bowers J.E."/>
            <person name="Van der Hulst R."/>
            <person name="Ayyampalayam S."/>
            <person name="Mercati F."/>
            <person name="Riccardi P."/>
            <person name="McKain M.R."/>
            <person name="Kakrana A."/>
            <person name="Tang H."/>
            <person name="Ray J."/>
            <person name="Groenendijk J."/>
            <person name="Arikit S."/>
            <person name="Mathioni S.M."/>
            <person name="Nakano M."/>
            <person name="Shan H."/>
            <person name="Telgmann-Rauber A."/>
            <person name="Kanno A."/>
            <person name="Yue Z."/>
            <person name="Chen H."/>
            <person name="Li W."/>
            <person name="Chen Y."/>
            <person name="Xu X."/>
            <person name="Zhang Y."/>
            <person name="Luo S."/>
            <person name="Chen H."/>
            <person name="Gao J."/>
            <person name="Mao Z."/>
            <person name="Pires J.C."/>
            <person name="Luo M."/>
            <person name="Kudrna D."/>
            <person name="Wing R.A."/>
            <person name="Meyers B.C."/>
            <person name="Yi K."/>
            <person name="Kong H."/>
            <person name="Lavrijsen P."/>
            <person name="Sunseri F."/>
            <person name="Falavigna A."/>
            <person name="Ye Y."/>
            <person name="Leebens-Mack J.H."/>
            <person name="Chen G."/>
        </authorList>
    </citation>
    <scope>NUCLEOTIDE SEQUENCE [LARGE SCALE GENOMIC DNA]</scope>
    <source>
        <strain evidence="2">cv. DH0086</strain>
    </source>
</reference>
<dbReference type="Proteomes" id="UP000243459">
    <property type="component" value="Chromosome 6"/>
</dbReference>
<organism evidence="1 2">
    <name type="scientific">Asparagus officinalis</name>
    <name type="common">Garden asparagus</name>
    <dbReference type="NCBI Taxonomy" id="4686"/>
    <lineage>
        <taxon>Eukaryota</taxon>
        <taxon>Viridiplantae</taxon>
        <taxon>Streptophyta</taxon>
        <taxon>Embryophyta</taxon>
        <taxon>Tracheophyta</taxon>
        <taxon>Spermatophyta</taxon>
        <taxon>Magnoliopsida</taxon>
        <taxon>Liliopsida</taxon>
        <taxon>Asparagales</taxon>
        <taxon>Asparagaceae</taxon>
        <taxon>Asparagoideae</taxon>
        <taxon>Asparagus</taxon>
    </lineage>
</organism>